<dbReference type="SUPFAM" id="SSF89817">
    <property type="entry name" value="Mago nashi protein"/>
    <property type="match status" value="1"/>
</dbReference>
<comment type="similarity">
    <text evidence="2">Belongs to the mago nashi family.</text>
</comment>
<dbReference type="InterPro" id="IPR036605">
    <property type="entry name" value="Mago_nashi_sf"/>
</dbReference>
<comment type="subcellular location">
    <subcellularLocation>
        <location evidence="1">Nucleus</location>
    </subcellularLocation>
</comment>
<dbReference type="CDD" id="cd17039">
    <property type="entry name" value="Ubl_ubiquitin_like"/>
    <property type="match status" value="1"/>
</dbReference>
<dbReference type="Proteomes" id="UP001642484">
    <property type="component" value="Unassembled WGS sequence"/>
</dbReference>
<comment type="caution">
    <text evidence="4">The sequence shown here is derived from an EMBL/GenBank/DDBJ whole genome shotgun (WGS) entry which is preliminary data.</text>
</comment>
<organism evidence="4 5">
    <name type="scientific">Durusdinium trenchii</name>
    <dbReference type="NCBI Taxonomy" id="1381693"/>
    <lineage>
        <taxon>Eukaryota</taxon>
        <taxon>Sar</taxon>
        <taxon>Alveolata</taxon>
        <taxon>Dinophyceae</taxon>
        <taxon>Suessiales</taxon>
        <taxon>Symbiodiniaceae</taxon>
        <taxon>Durusdinium</taxon>
    </lineage>
</organism>
<reference evidence="4 5" key="1">
    <citation type="submission" date="2024-02" db="EMBL/GenBank/DDBJ databases">
        <authorList>
            <person name="Chen Y."/>
            <person name="Shah S."/>
            <person name="Dougan E. K."/>
            <person name="Thang M."/>
            <person name="Chan C."/>
        </authorList>
    </citation>
    <scope>NUCLEOTIDE SEQUENCE [LARGE SCALE GENOMIC DNA]</scope>
</reference>
<sequence>MHRSRSRSRAKEARPCVSRDGPVEVAIFNAMSGGTICSFQAGWSWSVLDVKQEISKVIGDATSLLPSGRQLLFDAQILRDNDILKNVSHADAAGADSLHTLELSMLEVSDDFYVRYLAKRTIFGRMEMDHEFHEFEFCSSGRFRFARNFLQQGFFQGKRLRKECYLSAASLNVLKSIVLKSGIMQADDADLPKAVEQRVLHRKGRSTFSHSISKKWLRRQKESELPVKDLAKQTESRKYRKSKDRFTLASGREALDWEHENVEPFCFDTDFDSEFDDDSLSEASWSFSRQSTTGSVSSLETLSASDPPVVTTALRFVAERWEEAQVVADIVAKTYKPPPRQIPPKAKEALASPLSVEGEDFLILVD</sequence>
<evidence type="ECO:0000256" key="1">
    <source>
        <dbReference type="ARBA" id="ARBA00004123"/>
    </source>
</evidence>
<evidence type="ECO:0000313" key="5">
    <source>
        <dbReference type="Proteomes" id="UP001642484"/>
    </source>
</evidence>
<evidence type="ECO:0000256" key="3">
    <source>
        <dbReference type="ARBA" id="ARBA00023242"/>
    </source>
</evidence>
<evidence type="ECO:0008006" key="6">
    <source>
        <dbReference type="Google" id="ProtNLM"/>
    </source>
</evidence>
<dbReference type="Pfam" id="PF02792">
    <property type="entry name" value="Mago_nashi"/>
    <property type="match status" value="1"/>
</dbReference>
<name>A0ABP0T0W3_9DINO</name>
<evidence type="ECO:0000256" key="2">
    <source>
        <dbReference type="ARBA" id="ARBA00009270"/>
    </source>
</evidence>
<evidence type="ECO:0000313" key="4">
    <source>
        <dbReference type="EMBL" id="CAK9118070.1"/>
    </source>
</evidence>
<dbReference type="InterPro" id="IPR029071">
    <property type="entry name" value="Ubiquitin-like_domsf"/>
</dbReference>
<accession>A0ABP0T0W3</accession>
<dbReference type="InterPro" id="IPR004023">
    <property type="entry name" value="Mago_nashi"/>
</dbReference>
<gene>
    <name evidence="4" type="ORF">CCMP2556_LOCUS55257</name>
</gene>
<keyword evidence="3" id="KW-0539">Nucleus</keyword>
<dbReference type="Gene3D" id="3.30.1560.10">
    <property type="entry name" value="Mago nashi"/>
    <property type="match status" value="1"/>
</dbReference>
<dbReference type="EMBL" id="CAXAMN010028916">
    <property type="protein sequence ID" value="CAK9118070.1"/>
    <property type="molecule type" value="Genomic_DNA"/>
</dbReference>
<dbReference type="SUPFAM" id="SSF54236">
    <property type="entry name" value="Ubiquitin-like"/>
    <property type="match status" value="1"/>
</dbReference>
<proteinExistence type="inferred from homology"/>
<protein>
    <recommendedName>
        <fullName evidence="6">Ubiquitin-like domain-containing protein</fullName>
    </recommendedName>
</protein>
<keyword evidence="5" id="KW-1185">Reference proteome</keyword>